<reference evidence="2 3" key="1">
    <citation type="journal article" date="2019" name="Commun. Biol.">
        <title>The bagworm genome reveals a unique fibroin gene that provides high tensile strength.</title>
        <authorList>
            <person name="Kono N."/>
            <person name="Nakamura H."/>
            <person name="Ohtoshi R."/>
            <person name="Tomita M."/>
            <person name="Numata K."/>
            <person name="Arakawa K."/>
        </authorList>
    </citation>
    <scope>NUCLEOTIDE SEQUENCE [LARGE SCALE GENOMIC DNA]</scope>
</reference>
<organism evidence="2 3">
    <name type="scientific">Eumeta variegata</name>
    <name type="common">Bagworm moth</name>
    <name type="synonym">Eumeta japonica</name>
    <dbReference type="NCBI Taxonomy" id="151549"/>
    <lineage>
        <taxon>Eukaryota</taxon>
        <taxon>Metazoa</taxon>
        <taxon>Ecdysozoa</taxon>
        <taxon>Arthropoda</taxon>
        <taxon>Hexapoda</taxon>
        <taxon>Insecta</taxon>
        <taxon>Pterygota</taxon>
        <taxon>Neoptera</taxon>
        <taxon>Endopterygota</taxon>
        <taxon>Lepidoptera</taxon>
        <taxon>Glossata</taxon>
        <taxon>Ditrysia</taxon>
        <taxon>Tineoidea</taxon>
        <taxon>Psychidae</taxon>
        <taxon>Oiketicinae</taxon>
        <taxon>Eumeta</taxon>
    </lineage>
</organism>
<evidence type="ECO:0000259" key="1">
    <source>
        <dbReference type="Pfam" id="PF02121"/>
    </source>
</evidence>
<keyword evidence="3" id="KW-1185">Reference proteome</keyword>
<name>A0A4C2A401_EUMVA</name>
<dbReference type="STRING" id="151549.A0A4C2A401"/>
<protein>
    <submittedName>
        <fullName evidence="2">Phosphatidylinositol transfer protein beta isoform</fullName>
    </submittedName>
</protein>
<gene>
    <name evidence="2" type="primary">PITPNB</name>
    <name evidence="2" type="ORF">EVAR_69541_1</name>
</gene>
<dbReference type="InterPro" id="IPR055261">
    <property type="entry name" value="PI_transfer_N"/>
</dbReference>
<feature type="domain" description="Phosphatidylinositol transfer protein N-terminal" evidence="1">
    <location>
        <begin position="26"/>
        <end position="55"/>
    </location>
</feature>
<accession>A0A4C2A401</accession>
<comment type="caution">
    <text evidence="2">The sequence shown here is derived from an EMBL/GenBank/DDBJ whole genome shotgun (WGS) entry which is preliminary data.</text>
</comment>
<sequence>MIVQEPRVNRAAEVSEVISKTKQQNHWLRQVFCSMDDWYGMTMADIRAIEDRTKEELERLRREGEVRGMRADE</sequence>
<dbReference type="OrthoDB" id="18453at2759"/>
<dbReference type="Pfam" id="PF02121">
    <property type="entry name" value="IP_trans"/>
    <property type="match status" value="1"/>
</dbReference>
<dbReference type="SUPFAM" id="SSF55961">
    <property type="entry name" value="Bet v1-like"/>
    <property type="match status" value="1"/>
</dbReference>
<evidence type="ECO:0000313" key="3">
    <source>
        <dbReference type="Proteomes" id="UP000299102"/>
    </source>
</evidence>
<dbReference type="InterPro" id="IPR023393">
    <property type="entry name" value="START-like_dom_sf"/>
</dbReference>
<dbReference type="Proteomes" id="UP000299102">
    <property type="component" value="Unassembled WGS sequence"/>
</dbReference>
<evidence type="ECO:0000313" key="2">
    <source>
        <dbReference type="EMBL" id="GBP94900.1"/>
    </source>
</evidence>
<dbReference type="Gene3D" id="3.30.530.20">
    <property type="match status" value="1"/>
</dbReference>
<dbReference type="EMBL" id="BGZK01002559">
    <property type="protein sequence ID" value="GBP94900.1"/>
    <property type="molecule type" value="Genomic_DNA"/>
</dbReference>
<proteinExistence type="predicted"/>
<dbReference type="AlphaFoldDB" id="A0A4C2A401"/>